<proteinExistence type="predicted"/>
<dbReference type="InParanoid" id="A0A1Q3BU92"/>
<feature type="transmembrane region" description="Helical" evidence="1">
    <location>
        <begin position="187"/>
        <end position="214"/>
    </location>
</feature>
<feature type="transmembrane region" description="Helical" evidence="1">
    <location>
        <begin position="282"/>
        <end position="302"/>
    </location>
</feature>
<keyword evidence="3" id="KW-1185">Reference proteome</keyword>
<gene>
    <name evidence="2" type="ORF">CFOL_v3_15038</name>
</gene>
<sequence>MPISLSRMQYNPIIQMAKTTSIIRRSIYAFLQNYQYFTTTAAFLAFPYAASILLSQAVVPSSSSLLPAIYHRIETLFHAAGIPPSSLFFNILNLKISQTISSSILTLPFTLTFFLIAKASIIQAFNNPKSTLPPSSFSIFSIFNPLFVTHMLNSFLILSTNATAFSILFFAFNFLEGFGFSSPNFLLIISAAGAVFYSVALANTLIICNLALVLSGMEKSGGYLAILKSCVLIRGRTSQALSLAVPVNLALAAIEALFQYRVVTAYHVAGSTSYSMALEGMLITYLYSIFVVLDTVVSCLFFKSCKSGSCIDQEDENSYSIEIEDEDPGNYASLKNSEQLP</sequence>
<dbReference type="STRING" id="3775.A0A1Q3BU92"/>
<evidence type="ECO:0008006" key="4">
    <source>
        <dbReference type="Google" id="ProtNLM"/>
    </source>
</evidence>
<accession>A0A1Q3BU92</accession>
<feature type="transmembrane region" description="Helical" evidence="1">
    <location>
        <begin position="75"/>
        <end position="92"/>
    </location>
</feature>
<feature type="transmembrane region" description="Helical" evidence="1">
    <location>
        <begin position="104"/>
        <end position="125"/>
    </location>
</feature>
<dbReference type="PANTHER" id="PTHR33133:SF3">
    <property type="entry name" value="TRANSMEMBRANE PROTEIN"/>
    <property type="match status" value="1"/>
</dbReference>
<keyword evidence="1" id="KW-0472">Membrane</keyword>
<dbReference type="Proteomes" id="UP000187406">
    <property type="component" value="Unassembled WGS sequence"/>
</dbReference>
<name>A0A1Q3BU92_CEPFO</name>
<dbReference type="PANTHER" id="PTHR33133">
    <property type="entry name" value="OS08G0107100 PROTEIN-RELATED"/>
    <property type="match status" value="1"/>
</dbReference>
<evidence type="ECO:0000313" key="2">
    <source>
        <dbReference type="EMBL" id="GAV71546.1"/>
    </source>
</evidence>
<organism evidence="2 3">
    <name type="scientific">Cephalotus follicularis</name>
    <name type="common">Albany pitcher plant</name>
    <dbReference type="NCBI Taxonomy" id="3775"/>
    <lineage>
        <taxon>Eukaryota</taxon>
        <taxon>Viridiplantae</taxon>
        <taxon>Streptophyta</taxon>
        <taxon>Embryophyta</taxon>
        <taxon>Tracheophyta</taxon>
        <taxon>Spermatophyta</taxon>
        <taxon>Magnoliopsida</taxon>
        <taxon>eudicotyledons</taxon>
        <taxon>Gunneridae</taxon>
        <taxon>Pentapetalae</taxon>
        <taxon>rosids</taxon>
        <taxon>fabids</taxon>
        <taxon>Oxalidales</taxon>
        <taxon>Cephalotaceae</taxon>
        <taxon>Cephalotus</taxon>
    </lineage>
</organism>
<evidence type="ECO:0000313" key="3">
    <source>
        <dbReference type="Proteomes" id="UP000187406"/>
    </source>
</evidence>
<dbReference type="FunCoup" id="A0A1Q3BU92">
    <property type="interactions" value="70"/>
</dbReference>
<keyword evidence="1" id="KW-0812">Transmembrane</keyword>
<feature type="transmembrane region" description="Helical" evidence="1">
    <location>
        <begin position="241"/>
        <end position="262"/>
    </location>
</feature>
<dbReference type="OrthoDB" id="687732at2759"/>
<keyword evidence="1" id="KW-1133">Transmembrane helix</keyword>
<reference evidence="3" key="1">
    <citation type="submission" date="2016-04" db="EMBL/GenBank/DDBJ databases">
        <title>Cephalotus genome sequencing.</title>
        <authorList>
            <person name="Fukushima K."/>
            <person name="Hasebe M."/>
            <person name="Fang X."/>
        </authorList>
    </citation>
    <scope>NUCLEOTIDE SEQUENCE [LARGE SCALE GENOMIC DNA]</scope>
    <source>
        <strain evidence="3">cv. St1</strain>
    </source>
</reference>
<comment type="caution">
    <text evidence="2">The sequence shown here is derived from an EMBL/GenBank/DDBJ whole genome shotgun (WGS) entry which is preliminary data.</text>
</comment>
<protein>
    <recommendedName>
        <fullName evidence="4">Transmembrane protein</fullName>
    </recommendedName>
</protein>
<dbReference type="AlphaFoldDB" id="A0A1Q3BU92"/>
<evidence type="ECO:0000256" key="1">
    <source>
        <dbReference type="SAM" id="Phobius"/>
    </source>
</evidence>
<feature type="transmembrane region" description="Helical" evidence="1">
    <location>
        <begin position="34"/>
        <end position="55"/>
    </location>
</feature>
<dbReference type="EMBL" id="BDDD01000923">
    <property type="protein sequence ID" value="GAV71546.1"/>
    <property type="molecule type" value="Genomic_DNA"/>
</dbReference>